<keyword evidence="2" id="KW-0804">Transcription</keyword>
<evidence type="ECO:0000313" key="5">
    <source>
        <dbReference type="Proteomes" id="UP000440096"/>
    </source>
</evidence>
<dbReference type="EMBL" id="WMBA01000014">
    <property type="protein sequence ID" value="MTD54721.1"/>
    <property type="molecule type" value="Genomic_DNA"/>
</dbReference>
<dbReference type="InterPro" id="IPR005158">
    <property type="entry name" value="BTAD"/>
</dbReference>
<dbReference type="PANTHER" id="PTHR35807">
    <property type="entry name" value="TRANSCRIPTIONAL REGULATOR REDD-RELATED"/>
    <property type="match status" value="1"/>
</dbReference>
<dbReference type="PANTHER" id="PTHR35807:SF1">
    <property type="entry name" value="TRANSCRIPTIONAL REGULATOR REDD"/>
    <property type="match status" value="1"/>
</dbReference>
<protein>
    <recommendedName>
        <fullName evidence="3">Bacterial transcriptional activator domain-containing protein</fullName>
    </recommendedName>
</protein>
<evidence type="ECO:0000256" key="1">
    <source>
        <dbReference type="ARBA" id="ARBA00023015"/>
    </source>
</evidence>
<dbReference type="SUPFAM" id="SSF52540">
    <property type="entry name" value="P-loop containing nucleoside triphosphate hydrolases"/>
    <property type="match status" value="1"/>
</dbReference>
<reference evidence="4 5" key="1">
    <citation type="submission" date="2019-11" db="EMBL/GenBank/DDBJ databases">
        <title>Draft genome of Amycolatopsis RM579.</title>
        <authorList>
            <person name="Duangmal K."/>
            <person name="Mingma R."/>
        </authorList>
    </citation>
    <scope>NUCLEOTIDE SEQUENCE [LARGE SCALE GENOMIC DNA]</scope>
    <source>
        <strain evidence="4 5">RM579</strain>
    </source>
</reference>
<feature type="domain" description="Bacterial transcriptional activator" evidence="3">
    <location>
        <begin position="860"/>
        <end position="1000"/>
    </location>
</feature>
<evidence type="ECO:0000259" key="3">
    <source>
        <dbReference type="SMART" id="SM01043"/>
    </source>
</evidence>
<dbReference type="InterPro" id="IPR027417">
    <property type="entry name" value="P-loop_NTPase"/>
</dbReference>
<dbReference type="Proteomes" id="UP000440096">
    <property type="component" value="Unassembled WGS sequence"/>
</dbReference>
<accession>A0A6N7Z3D1</accession>
<sequence>MTDQGMRLVAARLRPPHLGDDVRPRQRVIDLIHDRLSAHTVLMVTATAGSGKTTAVAQALPGLDRLSCWLRLDVSERAAGRLLIYLEAVLRATDGSIPPVVEAAFGDEVGHVETAALLAEAVGPRRLVIVLDEAEKVVASAGARAVLSSFIRHLPGGARVVVISRVEMQLLLSREELGGLVGTVVEQDLAFTVDEAREALEAISRPEVDPQVAVAATGGWAAGILFGSWTSEQHVHGTGGEVDPLHSYLSTEIMSGLPGRLRSFLISTSVLTEVTPARAAALGFNDGGTLLAELAEMHLPVELDHQSLSMRAHPRFREYLLSRFLELGHADQQTIRQAHGDLLADEGQIEDAVDELIAAGDVARAEDLAKTVILDVTRRLDLDVADRWLAAFRRWRVEESPELTAAQMLVALEREEYGAGAEAADRMLRLAGSSTGGPTIDSRMLGVMAWCYFLVGRLDDAGRLLDSAPSDARIDVIRFCIGVELINDPTHYRDRPADSGTEIDGLLARVDLAHGRFEQLLHRSPSAMTAVRLSRLGALTGLGRLEEALAVAGESSHGWTGTRLTAELLAECGRPEDAWAALIDGRDRLARTDAPLFRIFALLTEAMLALRFQKDPAQAAAALRAVEREPTALDRVRVVEQLELWRGLIALLEEREHDAVAHLREAVGLMRRWDRRLFLPTAAVYLSEAEWRVNNESGADDAADLALSVSRQIGSMHLIGRALAEFPAVLSRRLDAEVDSDGPWRDLGRTLLVQAEMRPDVPDAALIRVRETPPLGLEIGGRFHELKLLKTVELLSYLAMSGGSALRAELIGALFESKSDKAAQAYLRMAVSAVREVFPGGQCIEVDAERVTWTFGELTSDFVEAQSAYRRLRDVNGRQRLELAQRLLAEVTGGEFLASARSMWAIGQRAVWQDLVVDIRFAAAEAAFAANQLGVAHVLVREVLAADRYRERAWRLAMRIAAAVGDGDRVISLFRQCEKALAEVPAVPSGSTRRLLDDLRV</sequence>
<dbReference type="InterPro" id="IPR011990">
    <property type="entry name" value="TPR-like_helical_dom_sf"/>
</dbReference>
<keyword evidence="1" id="KW-0805">Transcription regulation</keyword>
<dbReference type="Pfam" id="PF25873">
    <property type="entry name" value="WHD_MalT"/>
    <property type="match status" value="1"/>
</dbReference>
<organism evidence="4 5">
    <name type="scientific">Amycolatopsis pithecellobii</name>
    <dbReference type="NCBI Taxonomy" id="664692"/>
    <lineage>
        <taxon>Bacteria</taxon>
        <taxon>Bacillati</taxon>
        <taxon>Actinomycetota</taxon>
        <taxon>Actinomycetes</taxon>
        <taxon>Pseudonocardiales</taxon>
        <taxon>Pseudonocardiaceae</taxon>
        <taxon>Amycolatopsis</taxon>
    </lineage>
</organism>
<dbReference type="OrthoDB" id="134985at2"/>
<dbReference type="Gene3D" id="3.40.50.300">
    <property type="entry name" value="P-loop containing nucleotide triphosphate hydrolases"/>
    <property type="match status" value="1"/>
</dbReference>
<gene>
    <name evidence="4" type="ORF">GKO32_12120</name>
</gene>
<keyword evidence="5" id="KW-1185">Reference proteome</keyword>
<proteinExistence type="predicted"/>
<dbReference type="GO" id="GO:0006355">
    <property type="term" value="P:regulation of DNA-templated transcription"/>
    <property type="evidence" value="ECO:0007669"/>
    <property type="project" value="TreeGrafter"/>
</dbReference>
<dbReference type="AlphaFoldDB" id="A0A6N7Z3D1"/>
<evidence type="ECO:0000313" key="4">
    <source>
        <dbReference type="EMBL" id="MTD54721.1"/>
    </source>
</evidence>
<dbReference type="Gene3D" id="1.25.40.10">
    <property type="entry name" value="Tetratricopeptide repeat domain"/>
    <property type="match status" value="1"/>
</dbReference>
<dbReference type="GO" id="GO:0003677">
    <property type="term" value="F:DNA binding"/>
    <property type="evidence" value="ECO:0007669"/>
    <property type="project" value="TreeGrafter"/>
</dbReference>
<dbReference type="SMART" id="SM01043">
    <property type="entry name" value="BTAD"/>
    <property type="match status" value="1"/>
</dbReference>
<dbReference type="InterPro" id="IPR051677">
    <property type="entry name" value="AfsR-DnrI-RedD_regulator"/>
</dbReference>
<dbReference type="InterPro" id="IPR059106">
    <property type="entry name" value="WHD_MalT"/>
</dbReference>
<dbReference type="RefSeq" id="WP_154756940.1">
    <property type="nucleotide sequence ID" value="NZ_WMBA01000014.1"/>
</dbReference>
<comment type="caution">
    <text evidence="4">The sequence shown here is derived from an EMBL/GenBank/DDBJ whole genome shotgun (WGS) entry which is preliminary data.</text>
</comment>
<evidence type="ECO:0000256" key="2">
    <source>
        <dbReference type="ARBA" id="ARBA00023163"/>
    </source>
</evidence>
<name>A0A6N7Z3D1_9PSEU</name>